<organism evidence="2 3">
    <name type="scientific">Dokdonella koreensis DS-123</name>
    <dbReference type="NCBI Taxonomy" id="1300342"/>
    <lineage>
        <taxon>Bacteria</taxon>
        <taxon>Pseudomonadati</taxon>
        <taxon>Pseudomonadota</taxon>
        <taxon>Gammaproteobacteria</taxon>
        <taxon>Lysobacterales</taxon>
        <taxon>Rhodanobacteraceae</taxon>
        <taxon>Dokdonella</taxon>
    </lineage>
</organism>
<dbReference type="Pfam" id="PF02469">
    <property type="entry name" value="Fasciclin"/>
    <property type="match status" value="1"/>
</dbReference>
<dbReference type="PANTHER" id="PTHR10900:SF124">
    <property type="entry name" value="FI05614P"/>
    <property type="match status" value="1"/>
</dbReference>
<dbReference type="SMART" id="SM00554">
    <property type="entry name" value="FAS1"/>
    <property type="match status" value="1"/>
</dbReference>
<gene>
    <name evidence="2" type="ORF">I596_2044</name>
</gene>
<dbReference type="KEGG" id="dko:I596_2044"/>
<dbReference type="OrthoDB" id="9800666at2"/>
<dbReference type="GO" id="GO:0031012">
    <property type="term" value="C:extracellular matrix"/>
    <property type="evidence" value="ECO:0007669"/>
    <property type="project" value="TreeGrafter"/>
</dbReference>
<dbReference type="RefSeq" id="WP_067646948.1">
    <property type="nucleotide sequence ID" value="NZ_CP015249.1"/>
</dbReference>
<dbReference type="InterPro" id="IPR036378">
    <property type="entry name" value="FAS1_dom_sf"/>
</dbReference>
<feature type="domain" description="FAS1" evidence="1">
    <location>
        <begin position="7"/>
        <end position="139"/>
    </location>
</feature>
<keyword evidence="3" id="KW-1185">Reference proteome</keyword>
<dbReference type="GO" id="GO:0030198">
    <property type="term" value="P:extracellular matrix organization"/>
    <property type="evidence" value="ECO:0007669"/>
    <property type="project" value="TreeGrafter"/>
</dbReference>
<dbReference type="SUPFAM" id="SSF82153">
    <property type="entry name" value="FAS1 domain"/>
    <property type="match status" value="1"/>
</dbReference>
<dbReference type="PANTHER" id="PTHR10900">
    <property type="entry name" value="PERIOSTIN-RELATED"/>
    <property type="match status" value="1"/>
</dbReference>
<dbReference type="GO" id="GO:0005615">
    <property type="term" value="C:extracellular space"/>
    <property type="evidence" value="ECO:0007669"/>
    <property type="project" value="TreeGrafter"/>
</dbReference>
<dbReference type="EMBL" id="CP015249">
    <property type="protein sequence ID" value="ANB18063.1"/>
    <property type="molecule type" value="Genomic_DNA"/>
</dbReference>
<evidence type="ECO:0000313" key="2">
    <source>
        <dbReference type="EMBL" id="ANB18063.1"/>
    </source>
</evidence>
<dbReference type="FunFam" id="2.30.180.10:FF:000032">
    <property type="entry name" value="Fasciclin domain-containing protein, putative"/>
    <property type="match status" value="1"/>
</dbReference>
<evidence type="ECO:0000313" key="3">
    <source>
        <dbReference type="Proteomes" id="UP000076830"/>
    </source>
</evidence>
<dbReference type="PROSITE" id="PS50213">
    <property type="entry name" value="FAS1"/>
    <property type="match status" value="1"/>
</dbReference>
<dbReference type="Gene3D" id="2.30.180.10">
    <property type="entry name" value="FAS1 domain"/>
    <property type="match status" value="1"/>
</dbReference>
<name>A0A160DW40_9GAMM</name>
<dbReference type="InterPro" id="IPR000782">
    <property type="entry name" value="FAS1_domain"/>
</dbReference>
<reference evidence="2 3" key="1">
    <citation type="submission" date="2016-04" db="EMBL/GenBank/DDBJ databases">
        <title>Complete genome sequence of Dokdonella koreensis DS-123T.</title>
        <authorList>
            <person name="Kim J.F."/>
            <person name="Lee H."/>
            <person name="Kwak M.-J."/>
        </authorList>
    </citation>
    <scope>NUCLEOTIDE SEQUENCE [LARGE SCALE GENOMIC DNA]</scope>
    <source>
        <strain evidence="2 3">DS-123</strain>
    </source>
</reference>
<dbReference type="GO" id="GO:0007155">
    <property type="term" value="P:cell adhesion"/>
    <property type="evidence" value="ECO:0007669"/>
    <property type="project" value="TreeGrafter"/>
</dbReference>
<dbReference type="AlphaFoldDB" id="A0A160DW40"/>
<proteinExistence type="predicted"/>
<evidence type="ECO:0000259" key="1">
    <source>
        <dbReference type="PROSITE" id="PS50213"/>
    </source>
</evidence>
<dbReference type="STRING" id="1300342.I596_2044"/>
<sequence>MSSSPFSRTVAETVAADATFTSLDRAIVAAGLTDTLKTIGPFTLFAPTDAAFARLPEGTLENWLKPENKAELVSVLQYHLVHGRVSTSEVGRMRDARTVQGEAAVIRMTDGRVTINDANVSLAELPSSNGVIYPIDKVIVPIRH</sequence>
<dbReference type="GO" id="GO:0050839">
    <property type="term" value="F:cell adhesion molecule binding"/>
    <property type="evidence" value="ECO:0007669"/>
    <property type="project" value="TreeGrafter"/>
</dbReference>
<protein>
    <submittedName>
        <fullName evidence="2">Beta-Ig-H3/fasciclin</fullName>
    </submittedName>
</protein>
<dbReference type="Proteomes" id="UP000076830">
    <property type="component" value="Chromosome"/>
</dbReference>
<dbReference type="InterPro" id="IPR050904">
    <property type="entry name" value="Adhesion/Biosynth-related"/>
</dbReference>
<accession>A0A160DW40</accession>